<dbReference type="OrthoDB" id="3760848at2759"/>
<evidence type="ECO:0000313" key="3">
    <source>
        <dbReference type="Proteomes" id="UP000054032"/>
    </source>
</evidence>
<dbReference type="AlphaFoldDB" id="W6ZN83"/>
<dbReference type="eggNOG" id="ENOG502R8TE">
    <property type="taxonomic scope" value="Eukaryota"/>
</dbReference>
<feature type="compositionally biased region" description="Polar residues" evidence="1">
    <location>
        <begin position="110"/>
        <end position="132"/>
    </location>
</feature>
<keyword evidence="3" id="KW-1185">Reference proteome</keyword>
<evidence type="ECO:0000313" key="2">
    <source>
        <dbReference type="EMBL" id="EUC45036.1"/>
    </source>
</evidence>
<protein>
    <submittedName>
        <fullName evidence="2">Uncharacterized protein</fullName>
    </submittedName>
</protein>
<dbReference type="HOGENOM" id="CLU_363282_0_0_1"/>
<reference evidence="2 3" key="1">
    <citation type="journal article" date="2013" name="PLoS Genet.">
        <title>Comparative genome structure, secondary metabolite, and effector coding capacity across Cochliobolus pathogens.</title>
        <authorList>
            <person name="Condon B.J."/>
            <person name="Leng Y."/>
            <person name="Wu D."/>
            <person name="Bushley K.E."/>
            <person name="Ohm R.A."/>
            <person name="Otillar R."/>
            <person name="Martin J."/>
            <person name="Schackwitz W."/>
            <person name="Grimwood J."/>
            <person name="MohdZainudin N."/>
            <person name="Xue C."/>
            <person name="Wang R."/>
            <person name="Manning V.A."/>
            <person name="Dhillon B."/>
            <person name="Tu Z.J."/>
            <person name="Steffenson B.J."/>
            <person name="Salamov A."/>
            <person name="Sun H."/>
            <person name="Lowry S."/>
            <person name="LaButti K."/>
            <person name="Han J."/>
            <person name="Copeland A."/>
            <person name="Lindquist E."/>
            <person name="Barry K."/>
            <person name="Schmutz J."/>
            <person name="Baker S.E."/>
            <person name="Ciuffetti L.M."/>
            <person name="Grigoriev I.V."/>
            <person name="Zhong S."/>
            <person name="Turgeon B.G."/>
        </authorList>
    </citation>
    <scope>NUCLEOTIDE SEQUENCE [LARGE SCALE GENOMIC DNA]</scope>
    <source>
        <strain evidence="2 3">ATCC 44560</strain>
    </source>
</reference>
<dbReference type="RefSeq" id="XP_007688431.1">
    <property type="nucleotide sequence ID" value="XM_007690241.1"/>
</dbReference>
<evidence type="ECO:0000256" key="1">
    <source>
        <dbReference type="SAM" id="MobiDB-lite"/>
    </source>
</evidence>
<accession>W6ZN83</accession>
<organism evidence="2 3">
    <name type="scientific">Bipolaris oryzae ATCC 44560</name>
    <dbReference type="NCBI Taxonomy" id="930090"/>
    <lineage>
        <taxon>Eukaryota</taxon>
        <taxon>Fungi</taxon>
        <taxon>Dikarya</taxon>
        <taxon>Ascomycota</taxon>
        <taxon>Pezizomycotina</taxon>
        <taxon>Dothideomycetes</taxon>
        <taxon>Pleosporomycetidae</taxon>
        <taxon>Pleosporales</taxon>
        <taxon>Pleosporineae</taxon>
        <taxon>Pleosporaceae</taxon>
        <taxon>Bipolaris</taxon>
    </lineage>
</organism>
<sequence length="771" mass="86216">MIATTSGSVLPPYVHLCPSPLHIHKKQRKGTFRRRIFRKSTHSDIGDQYELLLDDIADLSVLDGACPVKASPPPPSCTTLPLSISRTPSHHPLTIPKSRNSRSSASSSSFEGSMTHSRNSSQGKHVNSASGLFSHTMGSMPWPLPDGPLSESTHAPRVLDPAKSPEGVSAQQALEGVIHNEQIRNEPPKRPKSSKLRLFTNGFPLLRRQGTEDTSLSTRTVSDTVSSPVKTTSTNHDEDKERSFAQGVDQSAIMAYLARNARDGEKVKSFMDLFKKHMPPPTDYDREAADAYVPDSPLALPTTLRAAIRLFPDAKVLTEDVQEVTVAIDIEGILHNQRSLSETAIDVVFVVDNGYYVTQACLEKSLEAVNGALYHLGSGDRLALYTTHCTHRKVTGNRPDMLCPIRRFGKDTESMIRELTTRILRSGTQVWDPPRPNPSMVDVVLGIARSLEVEHLKAGRTHVIVLSPAAHVLHDVSKYFADLHLHRINPAVLPYRRQPEFQDTICTDTCCSNVFASNWSKYQSTPSRIKRILRNARCTKPVGELTGLSVDVRTRTGCELIEFYGNKEIAQLYLGEVHTLFVKVRVTKGEARRINLDSDNPILNSNLDANGLRQELLNSVHVGATRLHLFDVQILYRNSIHESRTWNYTESPLILISEMGGLAPPRDSALEVYRRQYFCHITQAPPDEAKAVAEGILDALGENNEQAKELVECMIGELRWHLAIREYEQQCRQRLPLCPGPIEIETPHQWLMELWNHRKNKCDCIDASDRL</sequence>
<feature type="compositionally biased region" description="Polar residues" evidence="1">
    <location>
        <begin position="212"/>
        <end position="234"/>
    </location>
</feature>
<dbReference type="KEGG" id="bor:COCMIDRAFT_37179"/>
<feature type="region of interest" description="Disordered" evidence="1">
    <location>
        <begin position="209"/>
        <end position="244"/>
    </location>
</feature>
<proteinExistence type="predicted"/>
<dbReference type="GeneID" id="19123194"/>
<dbReference type="Proteomes" id="UP000054032">
    <property type="component" value="Unassembled WGS sequence"/>
</dbReference>
<name>W6ZN83_COCMI</name>
<dbReference type="EMBL" id="KI963992">
    <property type="protein sequence ID" value="EUC45036.1"/>
    <property type="molecule type" value="Genomic_DNA"/>
</dbReference>
<gene>
    <name evidence="2" type="ORF">COCMIDRAFT_37179</name>
</gene>
<feature type="region of interest" description="Disordered" evidence="1">
    <location>
        <begin position="70"/>
        <end position="132"/>
    </location>
</feature>